<reference evidence="2 3" key="1">
    <citation type="journal article" date="2019" name="Int. J. Syst. Evol. Microbiol.">
        <title>The Global Catalogue of Microorganisms (GCM) 10K type strain sequencing project: providing services to taxonomists for standard genome sequencing and annotation.</title>
        <authorList>
            <consortium name="The Broad Institute Genomics Platform"/>
            <consortium name="The Broad Institute Genome Sequencing Center for Infectious Disease"/>
            <person name="Wu L."/>
            <person name="Ma J."/>
        </authorList>
    </citation>
    <scope>NUCLEOTIDE SEQUENCE [LARGE SCALE GENOMIC DNA]</scope>
    <source>
        <strain evidence="2 3">JCM 14559</strain>
    </source>
</reference>
<dbReference type="InterPro" id="IPR036397">
    <property type="entry name" value="RNaseH_sf"/>
</dbReference>
<feature type="domain" description="Integrase catalytic" evidence="1">
    <location>
        <begin position="130"/>
        <end position="316"/>
    </location>
</feature>
<dbReference type="Pfam" id="PF13683">
    <property type="entry name" value="rve_3"/>
    <property type="match status" value="1"/>
</dbReference>
<comment type="caution">
    <text evidence="2">The sequence shown here is derived from an EMBL/GenBank/DDBJ whole genome shotgun (WGS) entry which is preliminary data.</text>
</comment>
<dbReference type="InterPro" id="IPR012337">
    <property type="entry name" value="RNaseH-like_sf"/>
</dbReference>
<dbReference type="InterPro" id="IPR001584">
    <property type="entry name" value="Integrase_cat-core"/>
</dbReference>
<sequence length="320" mass="36643">MPHRNAPLTETGRLRLARCVVDDGWPVRRAAERFQVSHTTAARWAIRYRQLGVAGMSDRSSRPHRQPGRTSADIEAHVLRLRREHRIGPLRLAARTGIAPSTAHRILRRHGQPPLSALDRATGEPVRRYERAHPGELVHIDVKKLGRIPDGGGHKVLGRAVGSPNKDRRSGVGYAYLHTALDDHTRLAYTENLPDEKAPTCAGFLRRATAWFAARGITVERVLTDNAWAYTKNTWRQTCHDLGISPRRTRPWRPQTNGKVERFHRTLLEEWAYVRPYTSDRERTEAFTDWIDWYNYHRPHTGIQGHTPASRVTNLPEQHT</sequence>
<proteinExistence type="predicted"/>
<dbReference type="NCBIfam" id="NF033577">
    <property type="entry name" value="transpos_IS481"/>
    <property type="match status" value="1"/>
</dbReference>
<dbReference type="SUPFAM" id="SSF46689">
    <property type="entry name" value="Homeodomain-like"/>
    <property type="match status" value="1"/>
</dbReference>
<dbReference type="RefSeq" id="WP_344557416.1">
    <property type="nucleotide sequence ID" value="NZ_BAAANS010000061.1"/>
</dbReference>
<evidence type="ECO:0000313" key="2">
    <source>
        <dbReference type="EMBL" id="GAA2118136.1"/>
    </source>
</evidence>
<evidence type="ECO:0000313" key="3">
    <source>
        <dbReference type="Proteomes" id="UP001500897"/>
    </source>
</evidence>
<dbReference type="Proteomes" id="UP001500897">
    <property type="component" value="Unassembled WGS sequence"/>
</dbReference>
<name>A0ABN2XUU4_9ACTN</name>
<dbReference type="Pfam" id="PF13011">
    <property type="entry name" value="LZ_Tnp_IS481"/>
    <property type="match status" value="1"/>
</dbReference>
<dbReference type="PROSITE" id="PS50994">
    <property type="entry name" value="INTEGRASE"/>
    <property type="match status" value="1"/>
</dbReference>
<accession>A0ABN2XUU4</accession>
<dbReference type="InterPro" id="IPR047656">
    <property type="entry name" value="IS481-like_transpos"/>
</dbReference>
<dbReference type="PANTHER" id="PTHR35004:SF6">
    <property type="entry name" value="TRANSPOSASE"/>
    <property type="match status" value="1"/>
</dbReference>
<dbReference type="InterPro" id="IPR024967">
    <property type="entry name" value="DNA-bd_IS481-type"/>
</dbReference>
<dbReference type="PANTHER" id="PTHR35004">
    <property type="entry name" value="TRANSPOSASE RV3428C-RELATED"/>
    <property type="match status" value="1"/>
</dbReference>
<dbReference type="EMBL" id="BAAANS010000061">
    <property type="protein sequence ID" value="GAA2118136.1"/>
    <property type="molecule type" value="Genomic_DNA"/>
</dbReference>
<keyword evidence="3" id="KW-1185">Reference proteome</keyword>
<gene>
    <name evidence="2" type="ORF">GCM10009759_65160</name>
</gene>
<evidence type="ECO:0000259" key="1">
    <source>
        <dbReference type="PROSITE" id="PS50994"/>
    </source>
</evidence>
<organism evidence="2 3">
    <name type="scientific">Kitasatospora saccharophila</name>
    <dbReference type="NCBI Taxonomy" id="407973"/>
    <lineage>
        <taxon>Bacteria</taxon>
        <taxon>Bacillati</taxon>
        <taxon>Actinomycetota</taxon>
        <taxon>Actinomycetes</taxon>
        <taxon>Kitasatosporales</taxon>
        <taxon>Streptomycetaceae</taxon>
        <taxon>Kitasatospora</taxon>
    </lineage>
</organism>
<dbReference type="Gene3D" id="3.30.420.10">
    <property type="entry name" value="Ribonuclease H-like superfamily/Ribonuclease H"/>
    <property type="match status" value="1"/>
</dbReference>
<dbReference type="InterPro" id="IPR009057">
    <property type="entry name" value="Homeodomain-like_sf"/>
</dbReference>
<dbReference type="SUPFAM" id="SSF53098">
    <property type="entry name" value="Ribonuclease H-like"/>
    <property type="match status" value="1"/>
</dbReference>
<protein>
    <submittedName>
        <fullName evidence="2">IS481 family transposase</fullName>
    </submittedName>
</protein>